<name>A0A2W2F4G5_9ACTN</name>
<organism evidence="1 2">
    <name type="scientific">Nonomuraea aridisoli</name>
    <dbReference type="NCBI Taxonomy" id="2070368"/>
    <lineage>
        <taxon>Bacteria</taxon>
        <taxon>Bacillati</taxon>
        <taxon>Actinomycetota</taxon>
        <taxon>Actinomycetes</taxon>
        <taxon>Streptosporangiales</taxon>
        <taxon>Streptosporangiaceae</taxon>
        <taxon>Nonomuraea</taxon>
    </lineage>
</organism>
<dbReference type="AlphaFoldDB" id="A0A2W2F4G5"/>
<keyword evidence="2" id="KW-1185">Reference proteome</keyword>
<reference evidence="1 2" key="1">
    <citation type="submission" date="2018-01" db="EMBL/GenBank/DDBJ databases">
        <title>Draft genome sequence of Nonomuraea sp. KC333.</title>
        <authorList>
            <person name="Sahin N."/>
            <person name="Saygin H."/>
            <person name="Ay H."/>
        </authorList>
    </citation>
    <scope>NUCLEOTIDE SEQUENCE [LARGE SCALE GENOMIC DNA]</scope>
    <source>
        <strain evidence="1 2">KC333</strain>
    </source>
</reference>
<accession>A0A2W2F4G5</accession>
<dbReference type="Proteomes" id="UP000249304">
    <property type="component" value="Unassembled WGS sequence"/>
</dbReference>
<dbReference type="OrthoDB" id="1780383at2"/>
<proteinExistence type="predicted"/>
<evidence type="ECO:0000313" key="1">
    <source>
        <dbReference type="EMBL" id="PZG20640.1"/>
    </source>
</evidence>
<gene>
    <name evidence="1" type="ORF">C1J01_08885</name>
</gene>
<dbReference type="EMBL" id="POUD01000024">
    <property type="protein sequence ID" value="PZG20640.1"/>
    <property type="molecule type" value="Genomic_DNA"/>
</dbReference>
<evidence type="ECO:0008006" key="3">
    <source>
        <dbReference type="Google" id="ProtNLM"/>
    </source>
</evidence>
<evidence type="ECO:0000313" key="2">
    <source>
        <dbReference type="Proteomes" id="UP000249304"/>
    </source>
</evidence>
<dbReference type="InterPro" id="IPR021145">
    <property type="entry name" value="Portal_protein_SPP1_Gp6-like"/>
</dbReference>
<protein>
    <recommendedName>
        <fullName evidence="3">Phage portal protein</fullName>
    </recommendedName>
</protein>
<dbReference type="Pfam" id="PF05133">
    <property type="entry name" value="SPP1_portal"/>
    <property type="match status" value="1"/>
</dbReference>
<comment type="caution">
    <text evidence="1">The sequence shown here is derived from an EMBL/GenBank/DDBJ whole genome shotgun (WGS) entry which is preliminary data.</text>
</comment>
<sequence>MLDVQILRKLIRRIQRNQRRLDTLDGYYEGERRLQALGLALPPELEQLATVINWPGMYVDSLEERLDIEGFRLGGSTRTDERLWDWWQANDLDEESGLLHLEKLITGGGFITVGSPDARSDPPVMTVESPRYMTAVTDPRTRRVIASARLYSDDEDGTPATHATLYLENRTVHYRRRDGQWEEDKADDHKLGVSLVVPVANRQRIRNRAGHTEMRDIMGLTDAACRSLTNLQGAQELLSVPQRYVLGASEDDFKDQDGNPIPAWQAYLGRFLTLMNDQAKVGQFPAADLRNFTEVLNWYARAVSAMTGMPAHYLGFTSDQPASADAIRSSEARFVKRAERQIRSLSGPWEAAQRRAMLVKGLDPNDAVRLETVWRDPATPTFAAKADAIVKLVQAGLLPREAAWEQMGWGPEYRRRLRQLSDDDPAVRFLAEEEQDEPVVDDEDAAA</sequence>